<keyword evidence="1" id="KW-0472">Membrane</keyword>
<dbReference type="Proteomes" id="UP000004245">
    <property type="component" value="Unassembled WGS sequence"/>
</dbReference>
<dbReference type="EMBL" id="ADNW02000008">
    <property type="protein sequence ID" value="EGD24635.1"/>
    <property type="molecule type" value="Genomic_DNA"/>
</dbReference>
<organism evidence="2 3">
    <name type="scientific">Prescottella equi ATCC 33707</name>
    <dbReference type="NCBI Taxonomy" id="525370"/>
    <lineage>
        <taxon>Bacteria</taxon>
        <taxon>Bacillati</taxon>
        <taxon>Actinomycetota</taxon>
        <taxon>Actinomycetes</taxon>
        <taxon>Mycobacteriales</taxon>
        <taxon>Nocardiaceae</taxon>
        <taxon>Prescottella</taxon>
    </lineage>
</organism>
<dbReference type="AlphaFoldDB" id="E9T052"/>
<comment type="caution">
    <text evidence="2">The sequence shown here is derived from an EMBL/GenBank/DDBJ whole genome shotgun (WGS) entry which is preliminary data.</text>
</comment>
<accession>E9T052</accession>
<protein>
    <submittedName>
        <fullName evidence="2">Uncharacterized protein</fullName>
    </submittedName>
</protein>
<feature type="transmembrane region" description="Helical" evidence="1">
    <location>
        <begin position="26"/>
        <end position="47"/>
    </location>
</feature>
<reference evidence="2" key="1">
    <citation type="submission" date="2011-01" db="EMBL/GenBank/DDBJ databases">
        <authorList>
            <person name="Muzny D."/>
            <person name="Qin X."/>
            <person name="Buhay C."/>
            <person name="Dugan-Rocha S."/>
            <person name="Ding Y."/>
            <person name="Chen G."/>
            <person name="Hawes A."/>
            <person name="Holder M."/>
            <person name="Jhangiani S."/>
            <person name="Johnson A."/>
            <person name="Khan Z."/>
            <person name="Li Z."/>
            <person name="Liu W."/>
            <person name="Liu X."/>
            <person name="Perez L."/>
            <person name="Shen H."/>
            <person name="Wang Q."/>
            <person name="Watt J."/>
            <person name="Xi L."/>
            <person name="Xin Y."/>
            <person name="Zhou J."/>
            <person name="Deng J."/>
            <person name="Jiang H."/>
            <person name="Liu Y."/>
            <person name="Qu J."/>
            <person name="Song X.-Z."/>
            <person name="Zhang L."/>
            <person name="Villasana D."/>
            <person name="Johnson A."/>
            <person name="Liu J."/>
            <person name="Liyanage D."/>
            <person name="Lorensuhewa L."/>
            <person name="Robinson T."/>
            <person name="Song A."/>
            <person name="Song B.-B."/>
            <person name="Dinh H."/>
            <person name="Thornton R."/>
            <person name="Coyle M."/>
            <person name="Francisco L."/>
            <person name="Jackson L."/>
            <person name="Javaid M."/>
            <person name="Korchina V."/>
            <person name="Kovar C."/>
            <person name="Mata R."/>
            <person name="Mathew T."/>
            <person name="Ngo R."/>
            <person name="Nguyen L."/>
            <person name="Nguyen N."/>
            <person name="Okwuonu G."/>
            <person name="Ongeri F."/>
            <person name="Pham C."/>
            <person name="Simmons D."/>
            <person name="Wilczek-Boney K."/>
            <person name="Hale W."/>
            <person name="Jakkamsetti A."/>
            <person name="Pham P."/>
            <person name="Ruth R."/>
            <person name="San Lucas F."/>
            <person name="Warren J."/>
            <person name="Zhang J."/>
            <person name="Zhao Z."/>
            <person name="Zhou C."/>
            <person name="Zhu D."/>
            <person name="Lee S."/>
            <person name="Bess C."/>
            <person name="Blankenburg K."/>
            <person name="Forbes L."/>
            <person name="Fu Q."/>
            <person name="Gubbala S."/>
            <person name="Hirani K."/>
            <person name="Jayaseelan J.C."/>
            <person name="Lara F."/>
            <person name="Munidasa M."/>
            <person name="Palculict T."/>
            <person name="Patil S."/>
            <person name="Pu L.-L."/>
            <person name="Saada N."/>
            <person name="Tang L."/>
            <person name="Weissenberger G."/>
            <person name="Zhu Y."/>
            <person name="Hemphill L."/>
            <person name="Shang Y."/>
            <person name="Youmans B."/>
            <person name="Ayvaz T."/>
            <person name="Ross M."/>
            <person name="Santibanez J."/>
            <person name="Aqrawi P."/>
            <person name="Gross S."/>
            <person name="Joshi V."/>
            <person name="Fowler G."/>
            <person name="Nazareth L."/>
            <person name="Reid J."/>
            <person name="Worley K."/>
            <person name="Petrosino J."/>
            <person name="Highlander S."/>
            <person name="Gibbs R."/>
        </authorList>
    </citation>
    <scope>NUCLEOTIDE SEQUENCE [LARGE SCALE GENOMIC DNA]</scope>
    <source>
        <strain evidence="2">ATCC 33707</strain>
    </source>
</reference>
<name>E9T052_RHOHA</name>
<proteinExistence type="predicted"/>
<sequence length="54" mass="5634">MRKYITPAVGLAVASGGWIAYGVRNGWGPVATASALAIWAAVIGITVRQARRHA</sequence>
<dbReference type="HOGENOM" id="CLU_3047424_0_0_11"/>
<evidence type="ECO:0000313" key="2">
    <source>
        <dbReference type="EMBL" id="EGD24635.1"/>
    </source>
</evidence>
<keyword evidence="1" id="KW-1133">Transmembrane helix</keyword>
<evidence type="ECO:0000256" key="1">
    <source>
        <dbReference type="SAM" id="Phobius"/>
    </source>
</evidence>
<evidence type="ECO:0000313" key="3">
    <source>
        <dbReference type="Proteomes" id="UP000004245"/>
    </source>
</evidence>
<gene>
    <name evidence="2" type="ORF">HMPREF0724_11753</name>
</gene>
<keyword evidence="1" id="KW-0812">Transmembrane</keyword>
<dbReference type="RefSeq" id="WP_005512990.1">
    <property type="nucleotide sequence ID" value="NZ_CM001149.1"/>
</dbReference>
<keyword evidence="3" id="KW-1185">Reference proteome</keyword>